<feature type="region of interest" description="Disordered" evidence="1">
    <location>
        <begin position="564"/>
        <end position="597"/>
    </location>
</feature>
<keyword evidence="3" id="KW-1185">Reference proteome</keyword>
<feature type="region of interest" description="Disordered" evidence="1">
    <location>
        <begin position="654"/>
        <end position="682"/>
    </location>
</feature>
<dbReference type="OrthoDB" id="2771051at2759"/>
<reference evidence="2 3" key="1">
    <citation type="submission" date="2019-02" db="EMBL/GenBank/DDBJ databases">
        <title>Genome sequencing of the rare red list fungi Antrodiella citrinella (Flaviporus citrinellus).</title>
        <authorList>
            <person name="Buettner E."/>
            <person name="Kellner H."/>
        </authorList>
    </citation>
    <scope>NUCLEOTIDE SEQUENCE [LARGE SCALE GENOMIC DNA]</scope>
    <source>
        <strain evidence="2 3">DSM 108506</strain>
    </source>
</reference>
<evidence type="ECO:0000313" key="2">
    <source>
        <dbReference type="EMBL" id="THH29101.1"/>
    </source>
</evidence>
<dbReference type="InterPro" id="IPR040521">
    <property type="entry name" value="KDZ"/>
</dbReference>
<dbReference type="Proteomes" id="UP000308730">
    <property type="component" value="Unassembled WGS sequence"/>
</dbReference>
<evidence type="ECO:0000313" key="3">
    <source>
        <dbReference type="Proteomes" id="UP000308730"/>
    </source>
</evidence>
<feature type="region of interest" description="Disordered" evidence="1">
    <location>
        <begin position="437"/>
        <end position="457"/>
    </location>
</feature>
<name>A0A4S4MV73_9APHY</name>
<organism evidence="2 3">
    <name type="scientific">Antrodiella citrinella</name>
    <dbReference type="NCBI Taxonomy" id="2447956"/>
    <lineage>
        <taxon>Eukaryota</taxon>
        <taxon>Fungi</taxon>
        <taxon>Dikarya</taxon>
        <taxon>Basidiomycota</taxon>
        <taxon>Agaricomycotina</taxon>
        <taxon>Agaricomycetes</taxon>
        <taxon>Polyporales</taxon>
        <taxon>Steccherinaceae</taxon>
        <taxon>Antrodiella</taxon>
    </lineage>
</organism>
<dbReference type="EMBL" id="SGPM01000140">
    <property type="protein sequence ID" value="THH29101.1"/>
    <property type="molecule type" value="Genomic_DNA"/>
</dbReference>
<feature type="compositionally biased region" description="Basic and acidic residues" evidence="1">
    <location>
        <begin position="580"/>
        <end position="589"/>
    </location>
</feature>
<protein>
    <submittedName>
        <fullName evidence="2">Uncharacterized protein</fullName>
    </submittedName>
</protein>
<dbReference type="AlphaFoldDB" id="A0A4S4MV73"/>
<comment type="caution">
    <text evidence="2">The sequence shown here is derived from an EMBL/GenBank/DDBJ whole genome shotgun (WGS) entry which is preliminary data.</text>
</comment>
<feature type="compositionally biased region" description="Low complexity" evidence="1">
    <location>
        <begin position="659"/>
        <end position="668"/>
    </location>
</feature>
<proteinExistence type="predicted"/>
<evidence type="ECO:0000256" key="1">
    <source>
        <dbReference type="SAM" id="MobiDB-lite"/>
    </source>
</evidence>
<gene>
    <name evidence="2" type="ORF">EUX98_g5085</name>
</gene>
<sequence length="682" mass="75333">MLIHSTCGPCAVELEEEDEKKLLLAACTHQINEFHTLHKHISSRSTNLPKDPIIGNPKLCSDSSDGWQTAVAKFKRNPLLVVVSPTKALEYNMEAKFKEANLSCLVIDADTLDAARASPLQNIWMNESKKASGLYYQEDVPGEYPKSLFTFALLKEIHTFTSKKGVYNFVRVLGHLTDNGFPHSVKNHYQVPAHLSYIHRIELSRDGNFGLQKKSKHDDPNDHNLAPHQGCFVDETKMGPYVKQIEEEDTPTTCSGFQAGKAQRYGKSRHLDLCHTVYALCYTWGAGIVSGESVEHPWSEHNQVGLSTRKMSAGGHHDTLNDFLSFWNWLKGAANVFLGRKLKEGLVGQERTTAYFRGLTALAGPDNVSNWEQMSTDAVIVGKGSSKKVESVYLLDQDADALYDSELRQRKILTTELEDSLSGGPLQGLARDLSTLLPTDDVDGSANDHPEDDLVGLPSDFTPEERSKYNLHLLAQQEQAMRLGRAYDLLAAIQEAAKHKAAFIQHKKDNARGQKDDLRAGVPIRMTEENCKRLAKTYHYNYTKLLLSGLDPLSVPPILTTSGVAQDAVAQDPKGKKRKRDDDSSESSKAKGPKPAPAVICRGLQLVDLSKDLVARDFQKARHLGDNEASWIWTTPIPAGVTEHDMTAWSLEGPRRALGQSQGSGTSGLERVKGNDSSDTGS</sequence>
<dbReference type="Pfam" id="PF18758">
    <property type="entry name" value="KDZ"/>
    <property type="match status" value="1"/>
</dbReference>
<accession>A0A4S4MV73</accession>